<keyword evidence="1" id="KW-0812">Transmembrane</keyword>
<evidence type="ECO:0000313" key="3">
    <source>
        <dbReference type="Proteomes" id="UP000321595"/>
    </source>
</evidence>
<feature type="transmembrane region" description="Helical" evidence="1">
    <location>
        <begin position="34"/>
        <end position="58"/>
    </location>
</feature>
<feature type="transmembrane region" description="Helical" evidence="1">
    <location>
        <begin position="107"/>
        <end position="128"/>
    </location>
</feature>
<evidence type="ECO:0008006" key="4">
    <source>
        <dbReference type="Google" id="ProtNLM"/>
    </source>
</evidence>
<sequence length="150" mass="16588">MAWIHHLSLHFPIALSFVLAAFGIYTLKRDEDSLWTALVWGSRFAFLTTSIAAISGLLAARELWTEDGPYVLIHHRNLGLLVWACAGAAFAGLEWGRYEGEKKAMKFGALAWIAVSVAVLGAGHWGGWGIHHDVLPWDVEDPGVRIERRG</sequence>
<dbReference type="AlphaFoldDB" id="A0A5B8XUA1"/>
<accession>A0A5B8XUA1</accession>
<feature type="transmembrane region" description="Helical" evidence="1">
    <location>
        <begin position="6"/>
        <end position="27"/>
    </location>
</feature>
<gene>
    <name evidence="2" type="ORF">FRD01_20135</name>
</gene>
<organism evidence="2 3">
    <name type="scientific">Microvenator marinus</name>
    <dbReference type="NCBI Taxonomy" id="2600177"/>
    <lineage>
        <taxon>Bacteria</taxon>
        <taxon>Deltaproteobacteria</taxon>
        <taxon>Bradymonadales</taxon>
        <taxon>Microvenatoraceae</taxon>
        <taxon>Microvenator</taxon>
    </lineage>
</organism>
<feature type="transmembrane region" description="Helical" evidence="1">
    <location>
        <begin position="78"/>
        <end position="95"/>
    </location>
</feature>
<protein>
    <recommendedName>
        <fullName evidence="4">DUF2231 domain-containing protein</fullName>
    </recommendedName>
</protein>
<proteinExistence type="predicted"/>
<evidence type="ECO:0000256" key="1">
    <source>
        <dbReference type="SAM" id="Phobius"/>
    </source>
</evidence>
<evidence type="ECO:0000313" key="2">
    <source>
        <dbReference type="EMBL" id="QED29502.1"/>
    </source>
</evidence>
<reference evidence="2 3" key="1">
    <citation type="submission" date="2019-08" db="EMBL/GenBank/DDBJ databases">
        <authorList>
            <person name="Liang Q."/>
        </authorList>
    </citation>
    <scope>NUCLEOTIDE SEQUENCE [LARGE SCALE GENOMIC DNA]</scope>
    <source>
        <strain evidence="2 3">V1718</strain>
    </source>
</reference>
<dbReference type="OrthoDB" id="5510899at2"/>
<keyword evidence="1" id="KW-1133">Transmembrane helix</keyword>
<name>A0A5B8XUA1_9DELT</name>
<dbReference type="KEGG" id="bbae:FRD01_20135"/>
<keyword evidence="3" id="KW-1185">Reference proteome</keyword>
<dbReference type="Proteomes" id="UP000321595">
    <property type="component" value="Chromosome"/>
</dbReference>
<dbReference type="RefSeq" id="WP_146962735.1">
    <property type="nucleotide sequence ID" value="NZ_CP042467.1"/>
</dbReference>
<dbReference type="EMBL" id="CP042467">
    <property type="protein sequence ID" value="QED29502.1"/>
    <property type="molecule type" value="Genomic_DNA"/>
</dbReference>
<keyword evidence="1" id="KW-0472">Membrane</keyword>